<dbReference type="Gene3D" id="3.40.50.720">
    <property type="entry name" value="NAD(P)-binding Rossmann-like Domain"/>
    <property type="match status" value="1"/>
</dbReference>
<keyword evidence="19" id="KW-1185">Reference proteome</keyword>
<dbReference type="EC" id="1.5.1.1" evidence="16"/>
<comment type="catalytic activity">
    <reaction evidence="5">
        <text>L-pipecolate + NAD(+) = Delta(1)-piperideine-2-carboxylate + NADH + H(+)</text>
        <dbReference type="Rhea" id="RHEA:30807"/>
        <dbReference type="ChEBI" id="CHEBI:15378"/>
        <dbReference type="ChEBI" id="CHEBI:57540"/>
        <dbReference type="ChEBI" id="CHEBI:57945"/>
        <dbReference type="ChEBI" id="CHEBI:61185"/>
        <dbReference type="ChEBI" id="CHEBI:77631"/>
        <dbReference type="EC" id="1.5.1.1"/>
    </reaction>
    <physiologicalReaction direction="right-to-left" evidence="5">
        <dbReference type="Rhea" id="RHEA:30809"/>
    </physiologicalReaction>
</comment>
<dbReference type="GO" id="GO:0042562">
    <property type="term" value="F:hormone binding"/>
    <property type="evidence" value="ECO:0007669"/>
    <property type="project" value="TreeGrafter"/>
</dbReference>
<comment type="catalytic activity">
    <reaction evidence="10">
        <text>(R)-lanthionine ketimine + NADPH + 2 H(+) = (3R,5R)-1,4-thiomorpholine-3,5-dicarboxylate + NADP(+)</text>
        <dbReference type="Rhea" id="RHEA:68040"/>
        <dbReference type="ChEBI" id="CHEBI:15378"/>
        <dbReference type="ChEBI" id="CHEBI:57783"/>
        <dbReference type="ChEBI" id="CHEBI:58349"/>
        <dbReference type="ChEBI" id="CHEBI:176891"/>
        <dbReference type="ChEBI" id="CHEBI:176892"/>
    </reaction>
    <physiologicalReaction direction="left-to-right" evidence="10">
        <dbReference type="Rhea" id="RHEA:68041"/>
    </physiologicalReaction>
</comment>
<reference evidence="18" key="1">
    <citation type="submission" date="2021-01" db="UniProtKB">
        <authorList>
            <consortium name="EnsemblMetazoa"/>
        </authorList>
    </citation>
    <scope>IDENTIFICATION</scope>
</reference>
<sequence>MKPLFLDGEQVEQHLPLLDLLDGIEKSFVNYSNKIEGLIHPQRLVLNVQNNDLFFVKPVVSTPDKTICTKLLTLFPENEAKYQVPSHQAIVTVFDSDTGSLQAVMDGVAVTDLRTAAASAIARKHLAPRGNSNILAIVGTGHQAVSHVKLFRAVSGYKEIRVCSRSNPQRAQQFAKQWGIKAASSVQEGVRDADIVVTVTKSSAQPVVLYEWLKPNALVVIVGSPISSQRDVDSSTMLNSIVVADSKPGAMETSGDVIQSGCEVHGELGEVIGGKMKVGFDKMRVFKSSGLAVQDLVAGKIVVQNYRKAIREC</sequence>
<comment type="catalytic activity">
    <reaction evidence="6">
        <text>Delta(2)-thiazoline-2-carboxylate + NADPH + 2 H(+) = L-thiazolidine-2-carboxylate + NADP(+)</text>
        <dbReference type="Rhea" id="RHEA:68072"/>
        <dbReference type="ChEBI" id="CHEBI:15378"/>
        <dbReference type="ChEBI" id="CHEBI:57783"/>
        <dbReference type="ChEBI" id="CHEBI:58349"/>
        <dbReference type="ChEBI" id="CHEBI:176895"/>
        <dbReference type="ChEBI" id="CHEBI:176896"/>
    </reaction>
    <physiologicalReaction direction="left-to-right" evidence="6">
        <dbReference type="Rhea" id="RHEA:68073"/>
    </physiologicalReaction>
</comment>
<accession>A0A7M5XGW4</accession>
<evidence type="ECO:0000256" key="4">
    <source>
        <dbReference type="ARBA" id="ARBA00033420"/>
    </source>
</evidence>
<comment type="similarity">
    <text evidence="1">Belongs to the ornithine cyclodeaminase/mu-crystallin family.</text>
</comment>
<comment type="catalytic activity">
    <reaction evidence="7">
        <text>L-proline + NADP(+) = 1-pyrroline-2-carboxylate + NADPH + H(+)</text>
        <dbReference type="Rhea" id="RHEA:20317"/>
        <dbReference type="ChEBI" id="CHEBI:15378"/>
        <dbReference type="ChEBI" id="CHEBI:39785"/>
        <dbReference type="ChEBI" id="CHEBI:57783"/>
        <dbReference type="ChEBI" id="CHEBI:58349"/>
        <dbReference type="ChEBI" id="CHEBI:60039"/>
        <dbReference type="EC" id="1.5.1.1"/>
    </reaction>
    <physiologicalReaction direction="right-to-left" evidence="7">
        <dbReference type="Rhea" id="RHEA:20319"/>
    </physiologicalReaction>
</comment>
<evidence type="ECO:0000256" key="5">
    <source>
        <dbReference type="ARBA" id="ARBA00093190"/>
    </source>
</evidence>
<organism evidence="18 19">
    <name type="scientific">Clytia hemisphaerica</name>
    <dbReference type="NCBI Taxonomy" id="252671"/>
    <lineage>
        <taxon>Eukaryota</taxon>
        <taxon>Metazoa</taxon>
        <taxon>Cnidaria</taxon>
        <taxon>Hydrozoa</taxon>
        <taxon>Hydroidolina</taxon>
        <taxon>Leptothecata</taxon>
        <taxon>Obeliida</taxon>
        <taxon>Clytiidae</taxon>
        <taxon>Clytia</taxon>
    </lineage>
</organism>
<dbReference type="Pfam" id="PF02423">
    <property type="entry name" value="OCD_Mu_crystall"/>
    <property type="match status" value="1"/>
</dbReference>
<evidence type="ECO:0000256" key="9">
    <source>
        <dbReference type="ARBA" id="ARBA00093227"/>
    </source>
</evidence>
<proteinExistence type="inferred from homology"/>
<comment type="catalytic activity">
    <reaction evidence="9">
        <text>(S)-cystathionine ketimine + NADPH + 2 H(+) = (3R,5S)-2,3,5,6,7-pentahydro-1,4-thiazepine-3,5-dicarboxylate + NADP(+)</text>
        <dbReference type="Rhea" id="RHEA:68036"/>
        <dbReference type="ChEBI" id="CHEBI:15378"/>
        <dbReference type="ChEBI" id="CHEBI:57783"/>
        <dbReference type="ChEBI" id="CHEBI:58349"/>
        <dbReference type="ChEBI" id="CHEBI:176808"/>
        <dbReference type="ChEBI" id="CHEBI:176810"/>
    </reaction>
    <physiologicalReaction direction="left-to-right" evidence="9">
        <dbReference type="Rhea" id="RHEA:68037"/>
    </physiologicalReaction>
</comment>
<dbReference type="RefSeq" id="XP_066910907.1">
    <property type="nucleotide sequence ID" value="XM_067054806.1"/>
</dbReference>
<dbReference type="PANTHER" id="PTHR13812">
    <property type="entry name" value="KETIMINE REDUCTASE MU-CRYSTALLIN"/>
    <property type="match status" value="1"/>
</dbReference>
<dbReference type="GO" id="GO:0050241">
    <property type="term" value="F:pyrroline-2-carboxylate reductase activity"/>
    <property type="evidence" value="ECO:0007669"/>
    <property type="project" value="UniProtKB-EC"/>
</dbReference>
<dbReference type="EnsemblMetazoa" id="CLYHEMT022755.1">
    <property type="protein sequence ID" value="CLYHEMP022755.1"/>
    <property type="gene ID" value="CLYHEMG022755"/>
</dbReference>
<dbReference type="InterPro" id="IPR036291">
    <property type="entry name" value="NAD(P)-bd_dom_sf"/>
</dbReference>
<comment type="subunit">
    <text evidence="15">Homodimer. Binds the thyroid hormone triiodothyronine (T3); T3 binding inhibits enzymatic activity.</text>
</comment>
<evidence type="ECO:0000256" key="17">
    <source>
        <dbReference type="ARBA" id="ARBA00093650"/>
    </source>
</evidence>
<dbReference type="PIRSF" id="PIRSF001439">
    <property type="entry name" value="CryM"/>
    <property type="match status" value="1"/>
</dbReference>
<evidence type="ECO:0000313" key="18">
    <source>
        <dbReference type="EnsemblMetazoa" id="CLYHEMP022755.1"/>
    </source>
</evidence>
<dbReference type="EC" id="1.5.1.25" evidence="2"/>
<dbReference type="SUPFAM" id="SSF51735">
    <property type="entry name" value="NAD(P)-binding Rossmann-fold domains"/>
    <property type="match status" value="1"/>
</dbReference>
<name>A0A7M5XGW4_9CNID</name>
<dbReference type="AlphaFoldDB" id="A0A7M5XGW4"/>
<dbReference type="InterPro" id="IPR023401">
    <property type="entry name" value="ODC_N"/>
</dbReference>
<evidence type="ECO:0000256" key="12">
    <source>
        <dbReference type="ARBA" id="ARBA00093263"/>
    </source>
</evidence>
<dbReference type="GO" id="GO:0005737">
    <property type="term" value="C:cytoplasm"/>
    <property type="evidence" value="ECO:0007669"/>
    <property type="project" value="TreeGrafter"/>
</dbReference>
<evidence type="ECO:0000256" key="1">
    <source>
        <dbReference type="ARBA" id="ARBA00008903"/>
    </source>
</evidence>
<dbReference type="InterPro" id="IPR003462">
    <property type="entry name" value="ODC_Mu_crystall"/>
</dbReference>
<evidence type="ECO:0000256" key="10">
    <source>
        <dbReference type="ARBA" id="ARBA00093248"/>
    </source>
</evidence>
<evidence type="ECO:0000256" key="7">
    <source>
        <dbReference type="ARBA" id="ARBA00093203"/>
    </source>
</evidence>
<comment type="catalytic activity">
    <reaction evidence="11">
        <text>(S)-cystathionine ketimine + NADH + 2 H(+) = (3R,5S)-2,3,5,6,7-pentahydro-1,4-thiazepine-3,5-dicarboxylate + NAD(+)</text>
        <dbReference type="Rhea" id="RHEA:68032"/>
        <dbReference type="ChEBI" id="CHEBI:15378"/>
        <dbReference type="ChEBI" id="CHEBI:57540"/>
        <dbReference type="ChEBI" id="CHEBI:57945"/>
        <dbReference type="ChEBI" id="CHEBI:176808"/>
        <dbReference type="ChEBI" id="CHEBI:176810"/>
    </reaction>
    <physiologicalReaction direction="left-to-right" evidence="11">
        <dbReference type="Rhea" id="RHEA:68033"/>
    </physiologicalReaction>
</comment>
<comment type="catalytic activity">
    <reaction evidence="12">
        <text>(3R)-1,4-thiomorpholine-3-carboxylate + NADP(+) = 3,4-dehydrothiomorpholine-3-carboxylate + NADPH + 2 H(+)</text>
        <dbReference type="Rhea" id="RHEA:12500"/>
        <dbReference type="ChEBI" id="CHEBI:15378"/>
        <dbReference type="ChEBI" id="CHEBI:57783"/>
        <dbReference type="ChEBI" id="CHEBI:58349"/>
        <dbReference type="ChEBI" id="CHEBI:58517"/>
        <dbReference type="ChEBI" id="CHEBI:176873"/>
        <dbReference type="EC" id="1.5.1.25"/>
    </reaction>
    <physiologicalReaction direction="right-to-left" evidence="12">
        <dbReference type="Rhea" id="RHEA:12502"/>
    </physiologicalReaction>
</comment>
<protein>
    <recommendedName>
        <fullName evidence="3">Ketimine reductase mu-crystallin</fullName>
        <ecNumber evidence="16">1.5.1.1</ecNumber>
        <ecNumber evidence="2">1.5.1.25</ecNumber>
    </recommendedName>
    <alternativeName>
        <fullName evidence="17">1-piperideine-2-carboxylate/1-pyrroline-2-carboxylate reductase</fullName>
    </alternativeName>
    <alternativeName>
        <fullName evidence="4">NADP-regulated thyroid-hormone-binding protein</fullName>
    </alternativeName>
</protein>
<evidence type="ECO:0000256" key="14">
    <source>
        <dbReference type="ARBA" id="ARBA00093273"/>
    </source>
</evidence>
<evidence type="ECO:0000256" key="16">
    <source>
        <dbReference type="ARBA" id="ARBA00093598"/>
    </source>
</evidence>
<evidence type="ECO:0000256" key="3">
    <source>
        <dbReference type="ARBA" id="ARBA00015173"/>
    </source>
</evidence>
<evidence type="ECO:0000313" key="19">
    <source>
        <dbReference type="Proteomes" id="UP000594262"/>
    </source>
</evidence>
<evidence type="ECO:0000256" key="8">
    <source>
        <dbReference type="ARBA" id="ARBA00093226"/>
    </source>
</evidence>
<dbReference type="GO" id="GO:0047127">
    <property type="term" value="F:thiomorpholine-carboxylate dehydrogenase activity"/>
    <property type="evidence" value="ECO:0007669"/>
    <property type="project" value="UniProtKB-EC"/>
</dbReference>
<dbReference type="Gene3D" id="3.30.1780.10">
    <property type="entry name" value="ornithine cyclodeaminase, domain 1"/>
    <property type="match status" value="1"/>
</dbReference>
<comment type="catalytic activity">
    <reaction evidence="14">
        <text>L-pipecolate + NADP(+) = Delta(1)-piperideine-2-carboxylate + NADPH + H(+)</text>
        <dbReference type="Rhea" id="RHEA:12524"/>
        <dbReference type="ChEBI" id="CHEBI:15378"/>
        <dbReference type="ChEBI" id="CHEBI:57783"/>
        <dbReference type="ChEBI" id="CHEBI:58349"/>
        <dbReference type="ChEBI" id="CHEBI:61185"/>
        <dbReference type="ChEBI" id="CHEBI:77631"/>
        <dbReference type="EC" id="1.5.1.1"/>
    </reaction>
    <physiologicalReaction direction="right-to-left" evidence="14">
        <dbReference type="Rhea" id="RHEA:12526"/>
    </physiologicalReaction>
</comment>
<comment type="catalytic activity">
    <reaction evidence="13">
        <text>L-proline + NAD(+) = 1-pyrroline-2-carboxylate + NADH + H(+)</text>
        <dbReference type="Rhea" id="RHEA:20321"/>
        <dbReference type="ChEBI" id="CHEBI:15378"/>
        <dbReference type="ChEBI" id="CHEBI:39785"/>
        <dbReference type="ChEBI" id="CHEBI:57540"/>
        <dbReference type="ChEBI" id="CHEBI:57945"/>
        <dbReference type="ChEBI" id="CHEBI:60039"/>
        <dbReference type="EC" id="1.5.1.1"/>
    </reaction>
    <physiologicalReaction direction="right-to-left" evidence="13">
        <dbReference type="Rhea" id="RHEA:20323"/>
    </physiologicalReaction>
</comment>
<evidence type="ECO:0000256" key="6">
    <source>
        <dbReference type="ARBA" id="ARBA00093197"/>
    </source>
</evidence>
<dbReference type="PANTHER" id="PTHR13812:SF19">
    <property type="entry name" value="KETIMINE REDUCTASE MU-CRYSTALLIN"/>
    <property type="match status" value="1"/>
</dbReference>
<evidence type="ECO:0000256" key="2">
    <source>
        <dbReference type="ARBA" id="ARBA00012883"/>
    </source>
</evidence>
<evidence type="ECO:0000256" key="11">
    <source>
        <dbReference type="ARBA" id="ARBA00093250"/>
    </source>
</evidence>
<comment type="catalytic activity">
    <reaction evidence="8">
        <text>(3R)-1,4-thiomorpholine-3-carboxylate + NAD(+) = 3,4-dehydrothiomorpholine-3-carboxylate + NADH + 2 H(+)</text>
        <dbReference type="Rhea" id="RHEA:12504"/>
        <dbReference type="ChEBI" id="CHEBI:15378"/>
        <dbReference type="ChEBI" id="CHEBI:57540"/>
        <dbReference type="ChEBI" id="CHEBI:57945"/>
        <dbReference type="ChEBI" id="CHEBI:58517"/>
        <dbReference type="ChEBI" id="CHEBI:176873"/>
        <dbReference type="EC" id="1.5.1.25"/>
    </reaction>
    <physiologicalReaction direction="right-to-left" evidence="8">
        <dbReference type="Rhea" id="RHEA:12506"/>
    </physiologicalReaction>
</comment>
<evidence type="ECO:0000256" key="15">
    <source>
        <dbReference type="ARBA" id="ARBA00093567"/>
    </source>
</evidence>
<dbReference type="Proteomes" id="UP000594262">
    <property type="component" value="Unplaced"/>
</dbReference>
<dbReference type="GeneID" id="136798227"/>
<dbReference type="OrthoDB" id="41492at2759"/>
<evidence type="ECO:0000256" key="13">
    <source>
        <dbReference type="ARBA" id="ARBA00093264"/>
    </source>
</evidence>